<protein>
    <submittedName>
        <fullName evidence="2">Uncharacterized protein</fullName>
    </submittedName>
</protein>
<accession>A0A8S8XAI2</accession>
<dbReference type="AlphaFoldDB" id="A0A8S8XAI2"/>
<keyword evidence="3" id="KW-1185">Reference proteome</keyword>
<evidence type="ECO:0000256" key="1">
    <source>
        <dbReference type="SAM" id="Phobius"/>
    </source>
</evidence>
<proteinExistence type="predicted"/>
<name>A0A8S8XAI2_9PROT</name>
<dbReference type="EMBL" id="BOPV01000001">
    <property type="protein sequence ID" value="GIL38146.1"/>
    <property type="molecule type" value="Genomic_DNA"/>
</dbReference>
<gene>
    <name evidence="2" type="ORF">TMPK1_03830</name>
</gene>
<reference evidence="2" key="1">
    <citation type="submission" date="2021-02" db="EMBL/GenBank/DDBJ databases">
        <title>Genome sequence of Rhodospirillales sp. strain TMPK1 isolated from soil.</title>
        <authorList>
            <person name="Nakai R."/>
            <person name="Kusada H."/>
            <person name="Tamaki H."/>
        </authorList>
    </citation>
    <scope>NUCLEOTIDE SEQUENCE</scope>
    <source>
        <strain evidence="2">TMPK1</strain>
    </source>
</reference>
<evidence type="ECO:0000313" key="3">
    <source>
        <dbReference type="Proteomes" id="UP000681075"/>
    </source>
</evidence>
<dbReference type="RefSeq" id="WP_420241104.1">
    <property type="nucleotide sequence ID" value="NZ_BOPV01000001.1"/>
</dbReference>
<keyword evidence="1" id="KW-1133">Transmembrane helix</keyword>
<keyword evidence="1" id="KW-0472">Membrane</keyword>
<comment type="caution">
    <text evidence="2">The sequence shown here is derived from an EMBL/GenBank/DDBJ whole genome shotgun (WGS) entry which is preliminary data.</text>
</comment>
<sequence>MLKEQPHAPLFATLGLFALYVIATAAAVCLASEQNQAQVLAQMAASLFAILSVFLGIEAARRAGANQSARQRAGERRKIAAALASEVRAIQKTVIGKNTVQSYRDVAQNVREAWLLLPVGQYSGTPVFDKLIGDIGHFESGTIDRIIEMYHVTLTLRIQLMIARQAGEAGKFDYAERLLLSMANVIEENLDKLVALGDELNGLSAA</sequence>
<evidence type="ECO:0000313" key="2">
    <source>
        <dbReference type="EMBL" id="GIL38146.1"/>
    </source>
</evidence>
<feature type="transmembrane region" description="Helical" evidence="1">
    <location>
        <begin position="37"/>
        <end position="57"/>
    </location>
</feature>
<organism evidence="2 3">
    <name type="scientific">Roseiterribacter gracilis</name>
    <dbReference type="NCBI Taxonomy" id="2812848"/>
    <lineage>
        <taxon>Bacteria</taxon>
        <taxon>Pseudomonadati</taxon>
        <taxon>Pseudomonadota</taxon>
        <taxon>Alphaproteobacteria</taxon>
        <taxon>Rhodospirillales</taxon>
        <taxon>Roseiterribacteraceae</taxon>
        <taxon>Roseiterribacter</taxon>
    </lineage>
</organism>
<keyword evidence="1" id="KW-0812">Transmembrane</keyword>
<dbReference type="Proteomes" id="UP000681075">
    <property type="component" value="Unassembled WGS sequence"/>
</dbReference>